<dbReference type="HOGENOM" id="CLU_002981_0_0_14"/>
<evidence type="ECO:0000256" key="1">
    <source>
        <dbReference type="ARBA" id="ARBA00004651"/>
    </source>
</evidence>
<reference evidence="8 9" key="1">
    <citation type="journal article" date="2013" name="Genome Biol. Evol.">
        <title>Comparison of metabolic capacities and inference of gene content evolution in mosquito-associated Spiroplasma diminutum and S. taiwanense.</title>
        <authorList>
            <person name="Lo W.S."/>
            <person name="Ku C."/>
            <person name="Chen L.L."/>
            <person name="Chang T.H."/>
            <person name="Kuo C.H."/>
        </authorList>
    </citation>
    <scope>NUCLEOTIDE SEQUENCE [LARGE SCALE GENOMIC DNA]</scope>
    <source>
        <strain evidence="8">CUAS-1</strain>
    </source>
</reference>
<sequence>MKKSLFLYLKQGIKGVMKFKIQFIVIVFLSFLATFILSISFSTTQRIENNFETAISKMKKFDYVNQKVVGTNLAEDSGTNILAPLDLINSQFLYVKNSQNSTSYSQNRTIDLNINISSFEDENEYNENFITKTFSDTKIQKKFLDLLTNPKFLKPIFSYDYSTITEKVNWNPFYEINHSNSSTSYTYLNNVSIKEEIKDFYIATIETLKENFIEDIFAEVTPTYLNKSLFLELKNKEIISEQDFKNTSLENDQDNNLYSRYLYFSLESIIRQLINSVVEYPVYWINKAIEKSIAISESREREDVIKTFNEYFSTSAGFNFLLLEDSNIKSTSEENKIFAITVFKWIFGFSPTIDEYNIAQELDNNFIVKENNRPWKNSIDLGNTNIDTSRYLNSKSSVFENGMRGSLNQLIVRPSANTYSIDKTFNTNYLKHYDNLSIEQLIGEEKSFGDLNNYANKYNYSNINTKIAYFMRNEMIASLTDFDYMTRAEMEFTDLTTEISYRVIDIEGLWKDKITLYEGNMPKLENEILINPQFAKTNKYKIGQNIKLGENNFVISGFATDPLSYYPMGNTQNPLPNNKKNAIVYANSSNFRKIIEDKLEKTVTKSIYNFFTYNGNNNLEWNNIQKFKAYSFNNIVEVYNSYNFIMGNDSELNTEKFINNFTNYNSSNFKLNWTIAPSIIFGFRAFSYIFLALIFLITITATIIAVKKTVHLNSGEIGILKSMGVRNWEISISYLSYGIVVGLFIVPLAWILGSFIQEFSSNIFLQFTSGRFNLVVFSPLAFLISFFIFGFILCLISFLTALFLVKKPALEIINKTNKVKRIKIIDSLNSTLFKNKSFSTRFSMELAISGFSKTLLSSTTIFFAAFFISFGLTIPGLVQNVVGSYYKNIKYQNSFTARELIGNAPLAKTSLSASKEVDEYDNNLMNSNGIFGDGITKIGKNVTDFASSVDSSAFPQILLSENENKDMTAKWTYDEMASHKNNLNIDENNQNSLIAIIASILGNNIKQLVGKSITIADVQKLLEWVIHSDNKEFENDFNARLNKVNELSNLLTDGLPQLLTKFISGSSISEGNWKEQIIDIIISQTPSYIKQYVIKSENRLNNFMFGWQVNKYIPGEDTLYTSLDIKTKNNQDLSMTGLLSHQNAYSIKEEDKNKVFINDYQAQLIERVINDEKFDEIPNEIKDYYDGDNIVIPVIANDQTNFLIQNDWNNLTDPFLEKTRLILKQDSVNIPNLAWMYDDGDWIKYNKKENFDNGYLKMDGLSPSKFTYAPIFNETGFNLIKNTSENLSLVDNSYGFYNLTSDLNSKDEEVNLEIRPYYSFDNITLFIPEDFKENFEKLKFKGNKNTKDWWYEDASFIPEVTRKAWGKLNPKYADLSQRYFAIKPYSLNYDNSGNYTREKSNLSGQPVENISQDYENYFGRSLRDEDGPITFAKTNIKWNKKIKFKQVGSINVYGTSLMIIDQNFANILNGYGISKYIPFNLKYETSSKPTGSYSEGGIKINTFKYIEPLEYYDKDQNELIYGDTEFEKSIRPSNWYNGMLSNSKEPYFITSQASFSRDIKTGQDILNGSNYGSSVLELNSTHLLGQQKTLIFQLSAIILSSASIAISLMILIIILTVTLINDLYVNQYKKFMIVMKSLGYSNWNITRYTFGTVTILSLIFYILGVITNFIVIGLIFNLVSKKLGSIPFGLTWWSPILAIILVFGSFIISIMITTRKIRKESPSTLMN</sequence>
<dbReference type="PANTHER" id="PTHR30287:SF1">
    <property type="entry name" value="INNER MEMBRANE PROTEIN"/>
    <property type="match status" value="1"/>
</dbReference>
<feature type="transmembrane region" description="Helical" evidence="6">
    <location>
        <begin position="734"/>
        <end position="756"/>
    </location>
</feature>
<dbReference type="EMBL" id="CP005076">
    <property type="protein sequence ID" value="AGR42027.1"/>
    <property type="molecule type" value="Genomic_DNA"/>
</dbReference>
<comment type="subcellular location">
    <subcellularLocation>
        <location evidence="1">Cell membrane</location>
        <topology evidence="1">Multi-pass membrane protein</topology>
    </subcellularLocation>
</comment>
<protein>
    <submittedName>
        <fullName evidence="8">Transmembrane protein</fullName>
    </submittedName>
</protein>
<feature type="transmembrane region" description="Helical" evidence="6">
    <location>
        <begin position="1596"/>
        <end position="1624"/>
    </location>
</feature>
<keyword evidence="3 6" id="KW-0812">Transmembrane</keyword>
<proteinExistence type="predicted"/>
<feature type="domain" description="ABC3 transporter permease C-terminal" evidence="7">
    <location>
        <begin position="689"/>
        <end position="808"/>
    </location>
</feature>
<feature type="domain" description="ABC3 transporter permease C-terminal" evidence="7">
    <location>
        <begin position="1604"/>
        <end position="1722"/>
    </location>
</feature>
<dbReference type="RefSeq" id="WP_020836260.1">
    <property type="nucleotide sequence ID" value="NC_021833.1"/>
</dbReference>
<dbReference type="PANTHER" id="PTHR30287">
    <property type="entry name" value="MEMBRANE COMPONENT OF PREDICTED ABC SUPERFAMILY METABOLITE UPTAKE TRANSPORTER"/>
    <property type="match status" value="1"/>
</dbReference>
<accession>S5M1T1</accession>
<dbReference type="InParanoid" id="S5M1T1"/>
<evidence type="ECO:0000313" key="8">
    <source>
        <dbReference type="EMBL" id="AGR42027.1"/>
    </source>
</evidence>
<dbReference type="STRING" id="1276221.SDIMI_v3c03230"/>
<feature type="transmembrane region" description="Helical" evidence="6">
    <location>
        <begin position="21"/>
        <end position="41"/>
    </location>
</feature>
<dbReference type="OrthoDB" id="393121at2"/>
<feature type="transmembrane region" description="Helical" evidence="6">
    <location>
        <begin position="776"/>
        <end position="805"/>
    </location>
</feature>
<keyword evidence="5 6" id="KW-0472">Membrane</keyword>
<dbReference type="Proteomes" id="UP000014983">
    <property type="component" value="Chromosome"/>
</dbReference>
<feature type="transmembrane region" description="Helical" evidence="6">
    <location>
        <begin position="685"/>
        <end position="706"/>
    </location>
</feature>
<evidence type="ECO:0000259" key="7">
    <source>
        <dbReference type="Pfam" id="PF02687"/>
    </source>
</evidence>
<feature type="transmembrane region" description="Helical" evidence="6">
    <location>
        <begin position="1690"/>
        <end position="1712"/>
    </location>
</feature>
<organism evidence="8 9">
    <name type="scientific">Spiroplasma diminutum CUAS-1</name>
    <dbReference type="NCBI Taxonomy" id="1276221"/>
    <lineage>
        <taxon>Bacteria</taxon>
        <taxon>Bacillati</taxon>
        <taxon>Mycoplasmatota</taxon>
        <taxon>Mollicutes</taxon>
        <taxon>Entomoplasmatales</taxon>
        <taxon>Spiroplasmataceae</taxon>
        <taxon>Spiroplasma</taxon>
    </lineage>
</organism>
<keyword evidence="2" id="KW-1003">Cell membrane</keyword>
<name>S5M1T1_9MOLU</name>
<dbReference type="eggNOG" id="COG0577">
    <property type="taxonomic scope" value="Bacteria"/>
</dbReference>
<dbReference type="GO" id="GO:0005886">
    <property type="term" value="C:plasma membrane"/>
    <property type="evidence" value="ECO:0007669"/>
    <property type="project" value="UniProtKB-SubCell"/>
</dbReference>
<evidence type="ECO:0000256" key="5">
    <source>
        <dbReference type="ARBA" id="ARBA00023136"/>
    </source>
</evidence>
<evidence type="ECO:0000256" key="6">
    <source>
        <dbReference type="SAM" id="Phobius"/>
    </source>
</evidence>
<gene>
    <name evidence="8" type="ORF">SDIMI_v3c03230</name>
</gene>
<evidence type="ECO:0000256" key="3">
    <source>
        <dbReference type="ARBA" id="ARBA00022692"/>
    </source>
</evidence>
<dbReference type="PATRIC" id="fig|1276221.3.peg.320"/>
<keyword evidence="4 6" id="KW-1133">Transmembrane helix</keyword>
<keyword evidence="9" id="KW-1185">Reference proteome</keyword>
<feature type="transmembrane region" description="Helical" evidence="6">
    <location>
        <begin position="854"/>
        <end position="878"/>
    </location>
</feature>
<dbReference type="Pfam" id="PF02687">
    <property type="entry name" value="FtsX"/>
    <property type="match status" value="2"/>
</dbReference>
<dbReference type="InterPro" id="IPR038766">
    <property type="entry name" value="Membrane_comp_ABC_pdt"/>
</dbReference>
<evidence type="ECO:0000313" key="9">
    <source>
        <dbReference type="Proteomes" id="UP000014983"/>
    </source>
</evidence>
<dbReference type="InterPro" id="IPR003838">
    <property type="entry name" value="ABC3_permease_C"/>
</dbReference>
<feature type="transmembrane region" description="Helical" evidence="6">
    <location>
        <begin position="1645"/>
        <end position="1678"/>
    </location>
</feature>
<dbReference type="KEGG" id="sdi:SDIMI_v3c03230"/>
<evidence type="ECO:0000256" key="4">
    <source>
        <dbReference type="ARBA" id="ARBA00022989"/>
    </source>
</evidence>
<evidence type="ECO:0000256" key="2">
    <source>
        <dbReference type="ARBA" id="ARBA00022475"/>
    </source>
</evidence>